<sequence>MTDVVLVPGHAVCLRPDTPDLADDEAWWLEPYQRGEGSCYVAHIAQGVRLTAEVPQRWLVFSGGYTRQTHPPQSEAESYRQVAQAQGWWGHLDVAARTLVEDFARDSYENLRFGLYCFRDAVGAWPEQVYVIGWRFKQRRFELHAAALGWPLERLHYIGVNDPPDVVAAQGGEAQTLEAFRADPHGLGERLAAKRATRNPFRRFPPAHWQAMPVLPVTP</sequence>
<keyword evidence="2" id="KW-1185">Reference proteome</keyword>
<dbReference type="PANTHER" id="PTHR28110:SF1">
    <property type="entry name" value="TRANSMEMBRANE PROTEIN"/>
    <property type="match status" value="1"/>
</dbReference>
<evidence type="ECO:0000313" key="1">
    <source>
        <dbReference type="EMBL" id="QUW03224.1"/>
    </source>
</evidence>
<dbReference type="InterPro" id="IPR055323">
    <property type="entry name" value="C57A10.07/YOR238W"/>
</dbReference>
<reference evidence="1 2" key="1">
    <citation type="submission" date="2021-03" db="EMBL/GenBank/DDBJ databases">
        <title>Genomic and phenotypic characterization of Chloracidobacterium isolates provides evidence for multiple species.</title>
        <authorList>
            <person name="Saini M.K."/>
            <person name="Costas A.M.G."/>
            <person name="Tank M."/>
            <person name="Bryant D.A."/>
        </authorList>
    </citation>
    <scope>NUCLEOTIDE SEQUENCE [LARGE SCALE GENOMIC DNA]</scope>
    <source>
        <strain evidence="1 2">BV2-C</strain>
    </source>
</reference>
<dbReference type="EMBL" id="CP072648">
    <property type="protein sequence ID" value="QUW03224.1"/>
    <property type="molecule type" value="Genomic_DNA"/>
</dbReference>
<dbReference type="RefSeq" id="WP_211429115.1">
    <property type="nucleotide sequence ID" value="NZ_CP072648.1"/>
</dbReference>
<accession>A0ABX8BC66</accession>
<name>A0ABX8BC66_9BACT</name>
<gene>
    <name evidence="1" type="ORF">J8C06_01935</name>
</gene>
<organism evidence="1 2">
    <name type="scientific">Chloracidobacterium validum</name>
    <dbReference type="NCBI Taxonomy" id="2821543"/>
    <lineage>
        <taxon>Bacteria</taxon>
        <taxon>Pseudomonadati</taxon>
        <taxon>Acidobacteriota</taxon>
        <taxon>Terriglobia</taxon>
        <taxon>Terriglobales</taxon>
        <taxon>Acidobacteriaceae</taxon>
        <taxon>Chloracidobacterium</taxon>
    </lineage>
</organism>
<dbReference type="PANTHER" id="PTHR28110">
    <property type="entry name" value="TRANSMEMBRANE PROTEIN"/>
    <property type="match status" value="1"/>
</dbReference>
<protein>
    <submittedName>
        <fullName evidence="1">YdcF family protein</fullName>
    </submittedName>
</protein>
<dbReference type="Proteomes" id="UP000676506">
    <property type="component" value="Chromosome 1"/>
</dbReference>
<evidence type="ECO:0000313" key="2">
    <source>
        <dbReference type="Proteomes" id="UP000676506"/>
    </source>
</evidence>
<proteinExistence type="predicted"/>